<dbReference type="AlphaFoldDB" id="A0A1Z4LSS4"/>
<accession>A0A1Z4LSS4</accession>
<evidence type="ECO:0000313" key="2">
    <source>
        <dbReference type="Proteomes" id="UP000218418"/>
    </source>
</evidence>
<protein>
    <submittedName>
        <fullName evidence="1">Uncharacterized protein</fullName>
    </submittedName>
</protein>
<proteinExistence type="predicted"/>
<gene>
    <name evidence="1" type="ORF">NIES267_37730</name>
</gene>
<name>A0A1Z4LSS4_9CYAN</name>
<organism evidence="1 2">
    <name type="scientific">Calothrix parasitica NIES-267</name>
    <dbReference type="NCBI Taxonomy" id="1973488"/>
    <lineage>
        <taxon>Bacteria</taxon>
        <taxon>Bacillati</taxon>
        <taxon>Cyanobacteriota</taxon>
        <taxon>Cyanophyceae</taxon>
        <taxon>Nostocales</taxon>
        <taxon>Calotrichaceae</taxon>
        <taxon>Calothrix</taxon>
    </lineage>
</organism>
<dbReference type="Proteomes" id="UP000218418">
    <property type="component" value="Chromosome"/>
</dbReference>
<evidence type="ECO:0000313" key="1">
    <source>
        <dbReference type="EMBL" id="BAY84277.1"/>
    </source>
</evidence>
<keyword evidence="2" id="KW-1185">Reference proteome</keyword>
<dbReference type="EMBL" id="AP018227">
    <property type="protein sequence ID" value="BAY84277.1"/>
    <property type="molecule type" value="Genomic_DNA"/>
</dbReference>
<sequence>MYKPIILLRLHKNLLVVQISGNIFTVDNLSYQYSDNYMQIIIIKRYCLNYYANNKLSSC</sequence>
<reference evidence="1 2" key="1">
    <citation type="submission" date="2017-06" db="EMBL/GenBank/DDBJ databases">
        <title>Genome sequencing of cyanobaciteial culture collection at National Institute for Environmental Studies (NIES).</title>
        <authorList>
            <person name="Hirose Y."/>
            <person name="Shimura Y."/>
            <person name="Fujisawa T."/>
            <person name="Nakamura Y."/>
            <person name="Kawachi M."/>
        </authorList>
    </citation>
    <scope>NUCLEOTIDE SEQUENCE [LARGE SCALE GENOMIC DNA]</scope>
    <source>
        <strain evidence="1 2">NIES-267</strain>
    </source>
</reference>